<dbReference type="InterPro" id="IPR011493">
    <property type="entry name" value="GLUG"/>
</dbReference>
<dbReference type="Pfam" id="PF07581">
    <property type="entry name" value="Glug"/>
    <property type="match status" value="3"/>
</dbReference>
<gene>
    <name evidence="2" type="ORF">S06H3_14316</name>
</gene>
<comment type="caution">
    <text evidence="2">The sequence shown here is derived from an EMBL/GenBank/DDBJ whole genome shotgun (WGS) entry which is preliminary data.</text>
</comment>
<feature type="domain" description="GLUG" evidence="1">
    <location>
        <begin position="154"/>
        <end position="179"/>
    </location>
</feature>
<name>X1MJD0_9ZZZZ</name>
<feature type="domain" description="GLUG" evidence="1">
    <location>
        <begin position="130"/>
        <end position="150"/>
    </location>
</feature>
<organism evidence="2">
    <name type="scientific">marine sediment metagenome</name>
    <dbReference type="NCBI Taxonomy" id="412755"/>
    <lineage>
        <taxon>unclassified sequences</taxon>
        <taxon>metagenomes</taxon>
        <taxon>ecological metagenomes</taxon>
    </lineage>
</organism>
<feature type="domain" description="GLUG" evidence="1">
    <location>
        <begin position="180"/>
        <end position="206"/>
    </location>
</feature>
<sequence>MLFLIASPAYAKYGGGTGEPNDPYLIFDANQMNAIGADSDDWDKCFRLMADVDLGGFTYTTAVIAPDTYEYGDFDGTAFTGVFDGNNHKIINLTIDDGGARNDYLGLFGYIGDGEVRNLGIEGGSVSGDRYVGGLVGGNRGSISNCYSTGYVSGYNRVGVLVGENSGSISNCYSSSSVSGSSNVGGLVGWNDHGSVSNCYSTGDVSGHWGVSGLVGFNSGSISNC</sequence>
<evidence type="ECO:0000313" key="2">
    <source>
        <dbReference type="EMBL" id="GAI18171.1"/>
    </source>
</evidence>
<evidence type="ECO:0000259" key="1">
    <source>
        <dbReference type="Pfam" id="PF07581"/>
    </source>
</evidence>
<feature type="non-terminal residue" evidence="2">
    <location>
        <position position="225"/>
    </location>
</feature>
<protein>
    <recommendedName>
        <fullName evidence="1">GLUG domain-containing protein</fullName>
    </recommendedName>
</protein>
<dbReference type="EMBL" id="BARV01006999">
    <property type="protein sequence ID" value="GAI18171.1"/>
    <property type="molecule type" value="Genomic_DNA"/>
</dbReference>
<dbReference type="Gene3D" id="2.160.20.110">
    <property type="match status" value="1"/>
</dbReference>
<proteinExistence type="predicted"/>
<accession>X1MJD0</accession>
<reference evidence="2" key="1">
    <citation type="journal article" date="2014" name="Front. Microbiol.">
        <title>High frequency of phylogenetically diverse reductive dehalogenase-homologous genes in deep subseafloor sedimentary metagenomes.</title>
        <authorList>
            <person name="Kawai M."/>
            <person name="Futagami T."/>
            <person name="Toyoda A."/>
            <person name="Takaki Y."/>
            <person name="Nishi S."/>
            <person name="Hori S."/>
            <person name="Arai W."/>
            <person name="Tsubouchi T."/>
            <person name="Morono Y."/>
            <person name="Uchiyama I."/>
            <person name="Ito T."/>
            <person name="Fujiyama A."/>
            <person name="Inagaki F."/>
            <person name="Takami H."/>
        </authorList>
    </citation>
    <scope>NUCLEOTIDE SEQUENCE</scope>
    <source>
        <strain evidence="2">Expedition CK06-06</strain>
    </source>
</reference>
<dbReference type="AlphaFoldDB" id="X1MJD0"/>